<feature type="transmembrane region" description="Helical" evidence="12">
    <location>
        <begin position="15"/>
        <end position="33"/>
    </location>
</feature>
<feature type="transmembrane region" description="Helical" evidence="12">
    <location>
        <begin position="320"/>
        <end position="339"/>
    </location>
</feature>
<dbReference type="Proteomes" id="UP000320582">
    <property type="component" value="Unassembled WGS sequence"/>
</dbReference>
<evidence type="ECO:0000256" key="3">
    <source>
        <dbReference type="ARBA" id="ARBA00022475"/>
    </source>
</evidence>
<keyword evidence="5 12" id="KW-0812">Transmembrane</keyword>
<keyword evidence="4" id="KW-0997">Cell inner membrane</keyword>
<evidence type="ECO:0000256" key="11">
    <source>
        <dbReference type="ARBA" id="ARBA00023136"/>
    </source>
</evidence>
<evidence type="ECO:0000256" key="8">
    <source>
        <dbReference type="ARBA" id="ARBA00023002"/>
    </source>
</evidence>
<dbReference type="GO" id="GO:0006629">
    <property type="term" value="P:lipid metabolic process"/>
    <property type="evidence" value="ECO:0007669"/>
    <property type="project" value="InterPro"/>
</dbReference>
<dbReference type="PANTHER" id="PTHR38674">
    <property type="entry name" value="ALKANE 1-MONOOXYGENASE 1"/>
    <property type="match status" value="1"/>
</dbReference>
<sequence>MLWLFHVVITGKMNMPLFPFALAALTPVILLGLGAVQGGIWIWLALGYISIMAFALDEIVHLLTPPSDPDGSAASANALSVALAVSHFGLLALGVMAVSGATGLSMAERIAAFLGFGLFFGQISIANAHELIHRTGRGLFSLGKWVFISMLYGHVTTSHRLLHHPHVATPKDPNFPPKGTSFYRYLPRSLWRNFTEGYRVEQVRAARSGRMNPYATYLGGAFAVLALGWLALGWAGVAALVGFGGYAQFQHAMVDYLQHYGLARRELPDGSYAPQQTHHSWNSPHWFSALMTVNVTRHSDHHAHPGRIYPALRLTPDMPMLPYSLPAMGVIALLPSLWFKMMDRRVDRVLAKAQGELE</sequence>
<dbReference type="PANTHER" id="PTHR38674:SF1">
    <property type="entry name" value="ALKANE 1-MONOOXYGENASE 1"/>
    <property type="match status" value="1"/>
</dbReference>
<comment type="caution">
    <text evidence="14">The sequence shown here is derived from an EMBL/GenBank/DDBJ whole genome shotgun (WGS) entry which is preliminary data.</text>
</comment>
<organism evidence="14 15">
    <name type="scientific">Roseinatronobacter monicus</name>
    <dbReference type="NCBI Taxonomy" id="393481"/>
    <lineage>
        <taxon>Bacteria</taxon>
        <taxon>Pseudomonadati</taxon>
        <taxon>Pseudomonadota</taxon>
        <taxon>Alphaproteobacteria</taxon>
        <taxon>Rhodobacterales</taxon>
        <taxon>Paracoccaceae</taxon>
        <taxon>Roseinatronobacter</taxon>
    </lineage>
</organism>
<dbReference type="AlphaFoldDB" id="A0A543KF57"/>
<feature type="domain" description="Fatty acid desaturase" evidence="13">
    <location>
        <begin position="112"/>
        <end position="315"/>
    </location>
</feature>
<feature type="transmembrane region" description="Helical" evidence="12">
    <location>
        <begin position="40"/>
        <end position="56"/>
    </location>
</feature>
<evidence type="ECO:0000256" key="6">
    <source>
        <dbReference type="ARBA" id="ARBA00022723"/>
    </source>
</evidence>
<evidence type="ECO:0000256" key="5">
    <source>
        <dbReference type="ARBA" id="ARBA00022692"/>
    </source>
</evidence>
<evidence type="ECO:0000256" key="2">
    <source>
        <dbReference type="ARBA" id="ARBA00010823"/>
    </source>
</evidence>
<dbReference type="GO" id="GO:0004497">
    <property type="term" value="F:monooxygenase activity"/>
    <property type="evidence" value="ECO:0007669"/>
    <property type="project" value="UniProtKB-KW"/>
</dbReference>
<keyword evidence="10 14" id="KW-0503">Monooxygenase</keyword>
<dbReference type="CDD" id="cd03512">
    <property type="entry name" value="Alkane-hydroxylase"/>
    <property type="match status" value="1"/>
</dbReference>
<keyword evidence="11 12" id="KW-0472">Membrane</keyword>
<keyword evidence="9" id="KW-0408">Iron</keyword>
<name>A0A543KF57_9RHOB</name>
<dbReference type="GO" id="GO:0046872">
    <property type="term" value="F:metal ion binding"/>
    <property type="evidence" value="ECO:0007669"/>
    <property type="project" value="UniProtKB-KW"/>
</dbReference>
<proteinExistence type="inferred from homology"/>
<evidence type="ECO:0000313" key="15">
    <source>
        <dbReference type="Proteomes" id="UP000320582"/>
    </source>
</evidence>
<evidence type="ECO:0000256" key="1">
    <source>
        <dbReference type="ARBA" id="ARBA00004429"/>
    </source>
</evidence>
<dbReference type="InterPro" id="IPR033885">
    <property type="entry name" value="AlkB/XylM"/>
</dbReference>
<evidence type="ECO:0000259" key="13">
    <source>
        <dbReference type="Pfam" id="PF00487"/>
    </source>
</evidence>
<protein>
    <submittedName>
        <fullName evidence="14">Alkane 1-monooxygenase</fullName>
    </submittedName>
</protein>
<evidence type="ECO:0000256" key="4">
    <source>
        <dbReference type="ARBA" id="ARBA00022519"/>
    </source>
</evidence>
<keyword evidence="15" id="KW-1185">Reference proteome</keyword>
<dbReference type="InterPro" id="IPR005804">
    <property type="entry name" value="FA_desaturase_dom"/>
</dbReference>
<feature type="transmembrane region" description="Helical" evidence="12">
    <location>
        <begin position="76"/>
        <end position="98"/>
    </location>
</feature>
<dbReference type="GO" id="GO:0005886">
    <property type="term" value="C:plasma membrane"/>
    <property type="evidence" value="ECO:0007669"/>
    <property type="project" value="UniProtKB-SubCell"/>
</dbReference>
<keyword evidence="3" id="KW-1003">Cell membrane</keyword>
<keyword evidence="7 12" id="KW-1133">Transmembrane helix</keyword>
<gene>
    <name evidence="14" type="ORF">BD293_2364</name>
</gene>
<dbReference type="EMBL" id="VFPT01000001">
    <property type="protein sequence ID" value="TQM93718.1"/>
    <property type="molecule type" value="Genomic_DNA"/>
</dbReference>
<evidence type="ECO:0000256" key="7">
    <source>
        <dbReference type="ARBA" id="ARBA00022989"/>
    </source>
</evidence>
<dbReference type="Pfam" id="PF00487">
    <property type="entry name" value="FA_desaturase"/>
    <property type="match status" value="1"/>
</dbReference>
<accession>A0A543KF57</accession>
<evidence type="ECO:0000256" key="9">
    <source>
        <dbReference type="ARBA" id="ARBA00023004"/>
    </source>
</evidence>
<keyword evidence="6" id="KW-0479">Metal-binding</keyword>
<reference evidence="14 15" key="1">
    <citation type="submission" date="2019-06" db="EMBL/GenBank/DDBJ databases">
        <title>Genomic Encyclopedia of Archaeal and Bacterial Type Strains, Phase II (KMG-II): from individual species to whole genera.</title>
        <authorList>
            <person name="Goeker M."/>
        </authorList>
    </citation>
    <scope>NUCLEOTIDE SEQUENCE [LARGE SCALE GENOMIC DNA]</scope>
    <source>
        <strain evidence="14 15">DSM 18423</strain>
    </source>
</reference>
<keyword evidence="8" id="KW-0560">Oxidoreductase</keyword>
<comment type="similarity">
    <text evidence="2">Belongs to the fatty acid desaturase type 1 family. AlkB subfamily.</text>
</comment>
<evidence type="ECO:0000313" key="14">
    <source>
        <dbReference type="EMBL" id="TQM93718.1"/>
    </source>
</evidence>
<feature type="transmembrane region" description="Helical" evidence="12">
    <location>
        <begin position="214"/>
        <end position="247"/>
    </location>
</feature>
<evidence type="ECO:0000256" key="10">
    <source>
        <dbReference type="ARBA" id="ARBA00023033"/>
    </source>
</evidence>
<evidence type="ECO:0000256" key="12">
    <source>
        <dbReference type="SAM" id="Phobius"/>
    </source>
</evidence>
<comment type="subcellular location">
    <subcellularLocation>
        <location evidence="1">Cell inner membrane</location>
        <topology evidence="1">Multi-pass membrane protein</topology>
    </subcellularLocation>
</comment>